<reference evidence="2 3" key="1">
    <citation type="submission" date="2012-06" db="EMBL/GenBank/DDBJ databases">
        <title>Finished chromosome of genome of Oscillatoria acuminata PCC 6304.</title>
        <authorList>
            <consortium name="US DOE Joint Genome Institute"/>
            <person name="Gugger M."/>
            <person name="Coursin T."/>
            <person name="Rippka R."/>
            <person name="Tandeau De Marsac N."/>
            <person name="Huntemann M."/>
            <person name="Wei C.-L."/>
            <person name="Han J."/>
            <person name="Detter J.C."/>
            <person name="Han C."/>
            <person name="Tapia R."/>
            <person name="Davenport K."/>
            <person name="Daligault H."/>
            <person name="Erkkila T."/>
            <person name="Gu W."/>
            <person name="Munk A.C.C."/>
            <person name="Teshima H."/>
            <person name="Xu Y."/>
            <person name="Chain P."/>
            <person name="Chen A."/>
            <person name="Krypides N."/>
            <person name="Mavromatis K."/>
            <person name="Markowitz V."/>
            <person name="Szeto E."/>
            <person name="Ivanova N."/>
            <person name="Mikhailova N."/>
            <person name="Ovchinnikova G."/>
            <person name="Pagani I."/>
            <person name="Pati A."/>
            <person name="Goodwin L."/>
            <person name="Peters L."/>
            <person name="Pitluck S."/>
            <person name="Woyke T."/>
            <person name="Kerfeld C."/>
        </authorList>
    </citation>
    <scope>NUCLEOTIDE SEQUENCE [LARGE SCALE GENOMIC DNA]</scope>
    <source>
        <strain evidence="2 3">PCC 6304</strain>
    </source>
</reference>
<dbReference type="STRING" id="56110.Oscil6304_2590"/>
<feature type="region of interest" description="Disordered" evidence="1">
    <location>
        <begin position="48"/>
        <end position="77"/>
    </location>
</feature>
<gene>
    <name evidence="2" type="ORF">Oscil6304_2590</name>
</gene>
<dbReference type="eggNOG" id="COG3087">
    <property type="taxonomic scope" value="Bacteria"/>
</dbReference>
<evidence type="ECO:0000256" key="1">
    <source>
        <dbReference type="SAM" id="MobiDB-lite"/>
    </source>
</evidence>
<dbReference type="EMBL" id="CP003607">
    <property type="protein sequence ID" value="AFY82207.1"/>
    <property type="molecule type" value="Genomic_DNA"/>
</dbReference>
<sequence>MARQQTNVPLTLLFTLSLNLVWVGGILNPAQAQTSSDAQRLQPGEIAQVTFNPPGKGQPRNTAGGASRDGNSCVQEPQLSSGCVTPLIPEADQGLTVAQRPTFYVYVPQTSAREIFFALKDENNQHHYQTNIPIPEGEGAVMAIALPDDAPALEIGQTYRWTFILIDETGLKPDSPGVQGDIRRVEANSLTLDSEQTDPTLELAQQYGTAGIWYDMITTLAQLRQSSPNDTTILASWKGLLTSVGLEEIATKPIALP</sequence>
<keyword evidence="3" id="KW-1185">Reference proteome</keyword>
<dbReference type="OrthoDB" id="536034at2"/>
<proteinExistence type="predicted"/>
<evidence type="ECO:0008006" key="4">
    <source>
        <dbReference type="Google" id="ProtNLM"/>
    </source>
</evidence>
<dbReference type="AlphaFoldDB" id="K9TH48"/>
<accession>K9TH48</accession>
<dbReference type="Proteomes" id="UP000010367">
    <property type="component" value="Chromosome"/>
</dbReference>
<evidence type="ECO:0000313" key="2">
    <source>
        <dbReference type="EMBL" id="AFY82207.1"/>
    </source>
</evidence>
<organism evidence="2 3">
    <name type="scientific">Oscillatoria acuminata PCC 6304</name>
    <dbReference type="NCBI Taxonomy" id="56110"/>
    <lineage>
        <taxon>Bacteria</taxon>
        <taxon>Bacillati</taxon>
        <taxon>Cyanobacteriota</taxon>
        <taxon>Cyanophyceae</taxon>
        <taxon>Oscillatoriophycideae</taxon>
        <taxon>Oscillatoriales</taxon>
        <taxon>Oscillatoriaceae</taxon>
        <taxon>Oscillatoria</taxon>
    </lineage>
</organism>
<evidence type="ECO:0000313" key="3">
    <source>
        <dbReference type="Proteomes" id="UP000010367"/>
    </source>
</evidence>
<dbReference type="InterPro" id="IPR010328">
    <property type="entry name" value="DUF928"/>
</dbReference>
<dbReference type="HOGENOM" id="CLU_061545_0_1_3"/>
<name>K9TH48_9CYAN</name>
<protein>
    <recommendedName>
        <fullName evidence="4">DUF928 domain-containing protein</fullName>
    </recommendedName>
</protein>
<dbReference type="InParanoid" id="K9TH48"/>
<dbReference type="KEGG" id="oac:Oscil6304_2590"/>
<dbReference type="Pfam" id="PF06051">
    <property type="entry name" value="DUF928"/>
    <property type="match status" value="1"/>
</dbReference>
<dbReference type="RefSeq" id="WP_015148848.1">
    <property type="nucleotide sequence ID" value="NC_019693.1"/>
</dbReference>